<keyword evidence="3" id="KW-0472">Membrane</keyword>
<dbReference type="InterPro" id="IPR050469">
    <property type="entry name" value="Diguanylate_Cyclase"/>
</dbReference>
<dbReference type="PROSITE" id="PS50887">
    <property type="entry name" value="GGDEF"/>
    <property type="match status" value="1"/>
</dbReference>
<feature type="transmembrane region" description="Helical" evidence="3">
    <location>
        <begin position="86"/>
        <end position="109"/>
    </location>
</feature>
<dbReference type="GO" id="GO:1902201">
    <property type="term" value="P:negative regulation of bacterial-type flagellum-dependent cell motility"/>
    <property type="evidence" value="ECO:0007669"/>
    <property type="project" value="TreeGrafter"/>
</dbReference>
<gene>
    <name evidence="5" type="ORF">K7J14_10295</name>
</gene>
<accession>A0AAE3EKD5</accession>
<dbReference type="PANTHER" id="PTHR45138:SF9">
    <property type="entry name" value="DIGUANYLATE CYCLASE DGCM-RELATED"/>
    <property type="match status" value="1"/>
</dbReference>
<keyword evidence="5" id="KW-0548">Nucleotidyltransferase</keyword>
<comment type="caution">
    <text evidence="5">The sequence shown here is derived from an EMBL/GenBank/DDBJ whole genome shotgun (WGS) entry which is preliminary data.</text>
</comment>
<keyword evidence="3" id="KW-0812">Transmembrane</keyword>
<dbReference type="InterPro" id="IPR029787">
    <property type="entry name" value="Nucleotide_cyclase"/>
</dbReference>
<dbReference type="CDD" id="cd01949">
    <property type="entry name" value="GGDEF"/>
    <property type="match status" value="1"/>
</dbReference>
<dbReference type="SUPFAM" id="SSF55073">
    <property type="entry name" value="Nucleotide cyclase"/>
    <property type="match status" value="1"/>
</dbReference>
<dbReference type="GO" id="GO:0005886">
    <property type="term" value="C:plasma membrane"/>
    <property type="evidence" value="ECO:0007669"/>
    <property type="project" value="TreeGrafter"/>
</dbReference>
<dbReference type="Proteomes" id="UP001198163">
    <property type="component" value="Unassembled WGS sequence"/>
</dbReference>
<name>A0AAE3EKD5_9SPIR</name>
<evidence type="ECO:0000256" key="3">
    <source>
        <dbReference type="SAM" id="Phobius"/>
    </source>
</evidence>
<keyword evidence="5" id="KW-0808">Transferase</keyword>
<dbReference type="NCBIfam" id="TIGR00254">
    <property type="entry name" value="GGDEF"/>
    <property type="match status" value="1"/>
</dbReference>
<evidence type="ECO:0000256" key="2">
    <source>
        <dbReference type="ARBA" id="ARBA00034247"/>
    </source>
</evidence>
<keyword evidence="6" id="KW-1185">Reference proteome</keyword>
<comment type="catalytic activity">
    <reaction evidence="2">
        <text>2 GTP = 3',3'-c-di-GMP + 2 diphosphate</text>
        <dbReference type="Rhea" id="RHEA:24898"/>
        <dbReference type="ChEBI" id="CHEBI:33019"/>
        <dbReference type="ChEBI" id="CHEBI:37565"/>
        <dbReference type="ChEBI" id="CHEBI:58805"/>
        <dbReference type="EC" id="2.7.7.65"/>
    </reaction>
</comment>
<feature type="domain" description="GGDEF" evidence="4">
    <location>
        <begin position="231"/>
        <end position="359"/>
    </location>
</feature>
<dbReference type="EMBL" id="JAINWA010000003">
    <property type="protein sequence ID" value="MCD1655088.1"/>
    <property type="molecule type" value="Genomic_DNA"/>
</dbReference>
<dbReference type="SMART" id="SM00267">
    <property type="entry name" value="GGDEF"/>
    <property type="match status" value="1"/>
</dbReference>
<dbReference type="GO" id="GO:0043709">
    <property type="term" value="P:cell adhesion involved in single-species biofilm formation"/>
    <property type="evidence" value="ECO:0007669"/>
    <property type="project" value="TreeGrafter"/>
</dbReference>
<dbReference type="RefSeq" id="WP_230755880.1">
    <property type="nucleotide sequence ID" value="NZ_JAINWA010000003.1"/>
</dbReference>
<evidence type="ECO:0000259" key="4">
    <source>
        <dbReference type="PROSITE" id="PS50887"/>
    </source>
</evidence>
<protein>
    <recommendedName>
        <fullName evidence="1">diguanylate cyclase</fullName>
        <ecNumber evidence="1">2.7.7.65</ecNumber>
    </recommendedName>
</protein>
<proteinExistence type="predicted"/>
<dbReference type="InterPro" id="IPR043128">
    <property type="entry name" value="Rev_trsase/Diguanyl_cyclase"/>
</dbReference>
<dbReference type="FunFam" id="3.30.70.270:FF:000001">
    <property type="entry name" value="Diguanylate cyclase domain protein"/>
    <property type="match status" value="1"/>
</dbReference>
<evidence type="ECO:0000256" key="1">
    <source>
        <dbReference type="ARBA" id="ARBA00012528"/>
    </source>
</evidence>
<evidence type="ECO:0000313" key="5">
    <source>
        <dbReference type="EMBL" id="MCD1655088.1"/>
    </source>
</evidence>
<dbReference type="PANTHER" id="PTHR45138">
    <property type="entry name" value="REGULATORY COMPONENTS OF SENSORY TRANSDUCTION SYSTEM"/>
    <property type="match status" value="1"/>
</dbReference>
<feature type="transmembrane region" description="Helical" evidence="3">
    <location>
        <begin position="164"/>
        <end position="182"/>
    </location>
</feature>
<dbReference type="InterPro" id="IPR000160">
    <property type="entry name" value="GGDEF_dom"/>
</dbReference>
<dbReference type="Pfam" id="PF00990">
    <property type="entry name" value="GGDEF"/>
    <property type="match status" value="1"/>
</dbReference>
<reference evidence="5" key="1">
    <citation type="submission" date="2021-08" db="EMBL/GenBank/DDBJ databases">
        <title>Comparative analyses of Brucepasteria parasyntrophica and Teretinema zuelzerae.</title>
        <authorList>
            <person name="Song Y."/>
            <person name="Brune A."/>
        </authorList>
    </citation>
    <scope>NUCLEOTIDE SEQUENCE</scope>
    <source>
        <strain evidence="5">DSM 1903</strain>
    </source>
</reference>
<feature type="transmembrane region" description="Helical" evidence="3">
    <location>
        <begin position="59"/>
        <end position="79"/>
    </location>
</feature>
<organism evidence="5 6">
    <name type="scientific">Teretinema zuelzerae</name>
    <dbReference type="NCBI Taxonomy" id="156"/>
    <lineage>
        <taxon>Bacteria</taxon>
        <taxon>Pseudomonadati</taxon>
        <taxon>Spirochaetota</taxon>
        <taxon>Spirochaetia</taxon>
        <taxon>Spirochaetales</taxon>
        <taxon>Treponemataceae</taxon>
        <taxon>Teretinema</taxon>
    </lineage>
</organism>
<dbReference type="PROSITE" id="PS51257">
    <property type="entry name" value="PROKAR_LIPOPROTEIN"/>
    <property type="match status" value="1"/>
</dbReference>
<dbReference type="AlphaFoldDB" id="A0AAE3EKD5"/>
<dbReference type="GO" id="GO:0052621">
    <property type="term" value="F:diguanylate cyclase activity"/>
    <property type="evidence" value="ECO:0007669"/>
    <property type="project" value="UniProtKB-EC"/>
</dbReference>
<dbReference type="Gene3D" id="3.30.70.270">
    <property type="match status" value="1"/>
</dbReference>
<dbReference type="EC" id="2.7.7.65" evidence="1"/>
<keyword evidence="3" id="KW-1133">Transmembrane helix</keyword>
<evidence type="ECO:0000313" key="6">
    <source>
        <dbReference type="Proteomes" id="UP001198163"/>
    </source>
</evidence>
<feature type="transmembrane region" description="Helical" evidence="3">
    <location>
        <begin position="21"/>
        <end position="39"/>
    </location>
</feature>
<sequence>MMNAKNDLARELETLRSAHNYRAFMALSGMLFLSCALFLGQHLVMPDSYPEDWIPRLYVTLYAGSMVFALVFSALLYLARKKDSRTLILALSFVFSFLAVSLGLALSFLDYQYSDNLTAVYIASIGISVMLSAPYILHLILQLWLVACSSAVYFLFLKDTANPSLMMSFIFLGGLSLAFGYYTERSRWKTNLATIQLKALTLHDQMTGAYNRIFLNEYMTKLLDAKHRYGTPLSCILIDVDHFKSVNDTHGHLAGDRVLVELVRRLRDTVRSADIVARMGGEEFLIVLPQTTLDKALVVANKLRLAVEQTPIANLSITVSAGAAEIDDSETFESAFHRCDEALYRAKKSGRNRVEASIL</sequence>